<comment type="subcellular location">
    <subcellularLocation>
        <location evidence="1">Cell membrane</location>
        <topology evidence="1">Multi-pass membrane protein</topology>
    </subcellularLocation>
</comment>
<dbReference type="InterPro" id="IPR027417">
    <property type="entry name" value="P-loop_NTPase"/>
</dbReference>
<dbReference type="PANTHER" id="PTHR24221:SF654">
    <property type="entry name" value="ATP-BINDING CASSETTE SUB-FAMILY B MEMBER 6"/>
    <property type="match status" value="1"/>
</dbReference>
<evidence type="ECO:0000313" key="11">
    <source>
        <dbReference type="Proteomes" id="UP001388366"/>
    </source>
</evidence>
<dbReference type="InterPro" id="IPR003593">
    <property type="entry name" value="AAA+_ATPase"/>
</dbReference>
<keyword evidence="5 7" id="KW-1133">Transmembrane helix</keyword>
<dbReference type="InterPro" id="IPR003439">
    <property type="entry name" value="ABC_transporter-like_ATP-bd"/>
</dbReference>
<evidence type="ECO:0000256" key="5">
    <source>
        <dbReference type="ARBA" id="ARBA00022989"/>
    </source>
</evidence>
<dbReference type="PROSITE" id="PS50893">
    <property type="entry name" value="ABC_TRANSPORTER_2"/>
    <property type="match status" value="1"/>
</dbReference>
<dbReference type="EMBL" id="JBBMQU010000008">
    <property type="protein sequence ID" value="MEM5550378.1"/>
    <property type="molecule type" value="Genomic_DNA"/>
</dbReference>
<dbReference type="CDD" id="cd03228">
    <property type="entry name" value="ABCC_MRP_Like"/>
    <property type="match status" value="1"/>
</dbReference>
<dbReference type="PANTHER" id="PTHR24221">
    <property type="entry name" value="ATP-BINDING CASSETTE SUB-FAMILY B"/>
    <property type="match status" value="1"/>
</dbReference>
<feature type="domain" description="ABC transmembrane type-1" evidence="9">
    <location>
        <begin position="13"/>
        <end position="290"/>
    </location>
</feature>
<dbReference type="PROSITE" id="PS00211">
    <property type="entry name" value="ABC_TRANSPORTER_1"/>
    <property type="match status" value="1"/>
</dbReference>
<sequence>MLGDLIKKTRGRFIATALSSVLFGLMSVSLVALINEIINGNAQQRSTQFIYFAVLASGGVILQLISKLVSEQLSEQSQSVIRQQVAEQVIGAKLSNLEQLGAAKIKSCLTEHSLNVASFFQSLPNILTNAVIVIGALVYMAWLDWRVFIFALLTLFLGSLGYSLANVKAFKKVTEAASLQDQLFSHFDAITAGAKELKLNKAKRTLFKNQILGQAITLLRERRLQGATIYHIASSWGGFMIFSFIGGALFYLSQTTDINSAKTMSGFALLFLYMLTPLEVMLDAIPRAASAKASANSILKLTTKLDQVTETENLPLTHFSNLTIQSLSHRYYHEQSDEVFSLSPVDLTINQGELIYLVGGNGSGKTTFAKVLCGLYEADQGNIIVDGKHVSINELDNYRQLFSTIFSDYHLFDQLLENNAHALEAQGNQLIRKLNLHHKVQIKDGAFTTQKLSQGQRKRLALVAAYLEDRPFYLFDEWAADQDPVFKDVFYTELLPELIANGKTVFVITHDDKYFHLADRLLRMENGCLTQINNMEEHIPKPPQDTVSVGVKSDSGKALIANNGCSFVKINNAV</sequence>
<feature type="transmembrane region" description="Helical" evidence="7">
    <location>
        <begin position="229"/>
        <end position="252"/>
    </location>
</feature>
<proteinExistence type="predicted"/>
<dbReference type="InterPro" id="IPR039421">
    <property type="entry name" value="Type_1_exporter"/>
</dbReference>
<evidence type="ECO:0000256" key="2">
    <source>
        <dbReference type="ARBA" id="ARBA00022692"/>
    </source>
</evidence>
<dbReference type="Gene3D" id="3.40.50.300">
    <property type="entry name" value="P-loop containing nucleotide triphosphate hydrolases"/>
    <property type="match status" value="1"/>
</dbReference>
<evidence type="ECO:0000259" key="8">
    <source>
        <dbReference type="PROSITE" id="PS50893"/>
    </source>
</evidence>
<evidence type="ECO:0000313" key="10">
    <source>
        <dbReference type="EMBL" id="MEM5550378.1"/>
    </source>
</evidence>
<dbReference type="NCBIfam" id="TIGR01194">
    <property type="entry name" value="cyc_pep_trnsptr"/>
    <property type="match status" value="1"/>
</dbReference>
<feature type="transmembrane region" description="Helical" evidence="7">
    <location>
        <begin position="148"/>
        <end position="165"/>
    </location>
</feature>
<dbReference type="InterPro" id="IPR017871">
    <property type="entry name" value="ABC_transporter-like_CS"/>
</dbReference>
<keyword evidence="6 7" id="KW-0472">Membrane</keyword>
<dbReference type="PROSITE" id="PS50929">
    <property type="entry name" value="ABC_TM1F"/>
    <property type="match status" value="1"/>
</dbReference>
<dbReference type="Proteomes" id="UP001388366">
    <property type="component" value="Unassembled WGS sequence"/>
</dbReference>
<reference evidence="10 11" key="1">
    <citation type="submission" date="2024-03" db="EMBL/GenBank/DDBJ databases">
        <title>Community enrichment and isolation of bacterial strains for fucoidan degradation.</title>
        <authorList>
            <person name="Sichert A."/>
        </authorList>
    </citation>
    <scope>NUCLEOTIDE SEQUENCE [LARGE SCALE GENOMIC DNA]</scope>
    <source>
        <strain evidence="10 11">AS81</strain>
    </source>
</reference>
<dbReference type="InterPro" id="IPR011527">
    <property type="entry name" value="ABC1_TM_dom"/>
</dbReference>
<name>A0ABU9U1F2_9GAMM</name>
<dbReference type="Gene3D" id="1.20.1560.10">
    <property type="entry name" value="ABC transporter type 1, transmembrane domain"/>
    <property type="match status" value="1"/>
</dbReference>
<evidence type="ECO:0000259" key="9">
    <source>
        <dbReference type="PROSITE" id="PS50929"/>
    </source>
</evidence>
<evidence type="ECO:0000256" key="3">
    <source>
        <dbReference type="ARBA" id="ARBA00022741"/>
    </source>
</evidence>
<dbReference type="InterPro" id="IPR036640">
    <property type="entry name" value="ABC1_TM_sf"/>
</dbReference>
<keyword evidence="11" id="KW-1185">Reference proteome</keyword>
<comment type="caution">
    <text evidence="10">The sequence shown here is derived from an EMBL/GenBank/DDBJ whole genome shotgun (WGS) entry which is preliminary data.</text>
</comment>
<dbReference type="RefSeq" id="WP_342883570.1">
    <property type="nucleotide sequence ID" value="NZ_JBBMQU010000008.1"/>
</dbReference>
<feature type="transmembrane region" description="Helical" evidence="7">
    <location>
        <begin position="49"/>
        <end position="69"/>
    </location>
</feature>
<evidence type="ECO:0000256" key="1">
    <source>
        <dbReference type="ARBA" id="ARBA00004651"/>
    </source>
</evidence>
<dbReference type="SUPFAM" id="SSF90123">
    <property type="entry name" value="ABC transporter transmembrane region"/>
    <property type="match status" value="1"/>
</dbReference>
<feature type="transmembrane region" description="Helical" evidence="7">
    <location>
        <begin position="123"/>
        <end position="142"/>
    </location>
</feature>
<evidence type="ECO:0000256" key="7">
    <source>
        <dbReference type="SAM" id="Phobius"/>
    </source>
</evidence>
<keyword evidence="3" id="KW-0547">Nucleotide-binding</keyword>
<feature type="domain" description="ABC transporter" evidence="8">
    <location>
        <begin position="322"/>
        <end position="551"/>
    </location>
</feature>
<keyword evidence="4" id="KW-0067">ATP-binding</keyword>
<protein>
    <submittedName>
        <fullName evidence="10">Cyclic peptide export ABC transporter</fullName>
    </submittedName>
</protein>
<keyword evidence="2 7" id="KW-0812">Transmembrane</keyword>
<feature type="transmembrane region" description="Helical" evidence="7">
    <location>
        <begin position="12"/>
        <end position="34"/>
    </location>
</feature>
<accession>A0ABU9U1F2</accession>
<evidence type="ECO:0000256" key="4">
    <source>
        <dbReference type="ARBA" id="ARBA00022840"/>
    </source>
</evidence>
<dbReference type="InterPro" id="IPR005898">
    <property type="entry name" value="Cyc_pep_transpt_SyrD/YojI"/>
</dbReference>
<dbReference type="Pfam" id="PF00005">
    <property type="entry name" value="ABC_tran"/>
    <property type="match status" value="1"/>
</dbReference>
<dbReference type="SUPFAM" id="SSF52540">
    <property type="entry name" value="P-loop containing nucleoside triphosphate hydrolases"/>
    <property type="match status" value="1"/>
</dbReference>
<evidence type="ECO:0000256" key="6">
    <source>
        <dbReference type="ARBA" id="ARBA00023136"/>
    </source>
</evidence>
<dbReference type="SMART" id="SM00382">
    <property type="entry name" value="AAA"/>
    <property type="match status" value="1"/>
</dbReference>
<gene>
    <name evidence="10" type="ORF">WNY63_06515</name>
</gene>
<organism evidence="10 11">
    <name type="scientific">Pseudoalteromonas neustonica</name>
    <dbReference type="NCBI Taxonomy" id="1840331"/>
    <lineage>
        <taxon>Bacteria</taxon>
        <taxon>Pseudomonadati</taxon>
        <taxon>Pseudomonadota</taxon>
        <taxon>Gammaproteobacteria</taxon>
        <taxon>Alteromonadales</taxon>
        <taxon>Pseudoalteromonadaceae</taxon>
        <taxon>Pseudoalteromonas</taxon>
    </lineage>
</organism>